<evidence type="ECO:0000256" key="1">
    <source>
        <dbReference type="SAM" id="Phobius"/>
    </source>
</evidence>
<accession>A0A537JYA4</accession>
<name>A0A537JYA4_9BACT</name>
<protein>
    <submittedName>
        <fullName evidence="2">Carboxypeptidase regulatory-like domain-containing protein</fullName>
    </submittedName>
</protein>
<keyword evidence="1" id="KW-0472">Membrane</keyword>
<dbReference type="GO" id="GO:0004180">
    <property type="term" value="F:carboxypeptidase activity"/>
    <property type="evidence" value="ECO:0007669"/>
    <property type="project" value="UniProtKB-KW"/>
</dbReference>
<dbReference type="InterPro" id="IPR008969">
    <property type="entry name" value="CarboxyPept-like_regulatory"/>
</dbReference>
<proteinExistence type="predicted"/>
<keyword evidence="2" id="KW-0645">Protease</keyword>
<gene>
    <name evidence="2" type="ORF">E6H00_12490</name>
</gene>
<evidence type="ECO:0000313" key="2">
    <source>
        <dbReference type="EMBL" id="TMI88485.1"/>
    </source>
</evidence>
<comment type="caution">
    <text evidence="2">The sequence shown here is derived from an EMBL/GenBank/DDBJ whole genome shotgun (WGS) entry which is preliminary data.</text>
</comment>
<reference evidence="2 3" key="1">
    <citation type="journal article" date="2019" name="Nat. Microbiol.">
        <title>Mediterranean grassland soil C-N compound turnover is dependent on rainfall and depth, and is mediated by genomically divergent microorganisms.</title>
        <authorList>
            <person name="Diamond S."/>
            <person name="Andeer P.F."/>
            <person name="Li Z."/>
            <person name="Crits-Christoph A."/>
            <person name="Burstein D."/>
            <person name="Anantharaman K."/>
            <person name="Lane K.R."/>
            <person name="Thomas B.C."/>
            <person name="Pan C."/>
            <person name="Northen T.R."/>
            <person name="Banfield J.F."/>
        </authorList>
    </citation>
    <scope>NUCLEOTIDE SEQUENCE [LARGE SCALE GENOMIC DNA]</scope>
    <source>
        <strain evidence="2">NP_3</strain>
    </source>
</reference>
<dbReference type="SUPFAM" id="SSF49464">
    <property type="entry name" value="Carboxypeptidase regulatory domain-like"/>
    <property type="match status" value="1"/>
</dbReference>
<feature type="transmembrane region" description="Helical" evidence="1">
    <location>
        <begin position="6"/>
        <end position="27"/>
    </location>
</feature>
<evidence type="ECO:0000313" key="3">
    <source>
        <dbReference type="Proteomes" id="UP000318509"/>
    </source>
</evidence>
<feature type="transmembrane region" description="Helical" evidence="1">
    <location>
        <begin position="50"/>
        <end position="72"/>
    </location>
</feature>
<dbReference type="EMBL" id="VBAK01000139">
    <property type="protein sequence ID" value="TMI88485.1"/>
    <property type="molecule type" value="Genomic_DNA"/>
</dbReference>
<keyword evidence="2" id="KW-0378">Hydrolase</keyword>
<keyword evidence="1" id="KW-1133">Transmembrane helix</keyword>
<keyword evidence="1" id="KW-0812">Transmembrane</keyword>
<sequence length="239" mass="26066">MRAVWQHIGIALSAAIGAVISIMGDLIQKQDASATLKLSAILARDVMPRITPLVVVCFLVVLAVAVAFIFKANTGKDAFYRGLSVISLLMLATPYQLPQTLPQGAPGVRVSMGRGVEIAAEVPRPSVDGMPANLAQVSGSVFTPVHVRLGTSDRRPVSNVTAILIDPSTSQVLGSLRREEDEFTFFTRPGMYLLRIEAPGYLIVTYNLRVEKEQRNVIRIALEATWLPIFLQRLPLVSF</sequence>
<dbReference type="Proteomes" id="UP000318509">
    <property type="component" value="Unassembled WGS sequence"/>
</dbReference>
<keyword evidence="2" id="KW-0121">Carboxypeptidase</keyword>
<organism evidence="2 3">
    <name type="scientific">Candidatus Segetimicrobium genomatis</name>
    <dbReference type="NCBI Taxonomy" id="2569760"/>
    <lineage>
        <taxon>Bacteria</taxon>
        <taxon>Bacillati</taxon>
        <taxon>Candidatus Sysuimicrobiota</taxon>
        <taxon>Candidatus Sysuimicrobiia</taxon>
        <taxon>Candidatus Sysuimicrobiales</taxon>
        <taxon>Candidatus Segetimicrobiaceae</taxon>
        <taxon>Candidatus Segetimicrobium</taxon>
    </lineage>
</organism>
<dbReference type="AlphaFoldDB" id="A0A537JYA4"/>